<evidence type="ECO:0000256" key="3">
    <source>
        <dbReference type="ARBA" id="ARBA00022741"/>
    </source>
</evidence>
<keyword evidence="3 8" id="KW-0547">Nucleotide-binding</keyword>
<evidence type="ECO:0000313" key="11">
    <source>
        <dbReference type="Proteomes" id="UP000072867"/>
    </source>
</evidence>
<feature type="binding site" evidence="8">
    <location>
        <begin position="7"/>
        <end position="15"/>
    </location>
    <ligand>
        <name>ATP</name>
        <dbReference type="ChEBI" id="CHEBI:30616"/>
    </ligand>
</feature>
<comment type="catalytic activity">
    <reaction evidence="7 8">
        <text>CMP + ATP = CDP + ADP</text>
        <dbReference type="Rhea" id="RHEA:11600"/>
        <dbReference type="ChEBI" id="CHEBI:30616"/>
        <dbReference type="ChEBI" id="CHEBI:58069"/>
        <dbReference type="ChEBI" id="CHEBI:60377"/>
        <dbReference type="ChEBI" id="CHEBI:456216"/>
        <dbReference type="EC" id="2.7.4.25"/>
    </reaction>
</comment>
<organism evidence="10 11">
    <name type="scientific">Sphingomonas sanguinis</name>
    <dbReference type="NCBI Taxonomy" id="33051"/>
    <lineage>
        <taxon>Bacteria</taxon>
        <taxon>Pseudomonadati</taxon>
        <taxon>Pseudomonadota</taxon>
        <taxon>Alphaproteobacteria</taxon>
        <taxon>Sphingomonadales</taxon>
        <taxon>Sphingomonadaceae</taxon>
        <taxon>Sphingomonas</taxon>
    </lineage>
</organism>
<gene>
    <name evidence="8" type="primary">cmk</name>
    <name evidence="10" type="ORF">NS319_17495</name>
</gene>
<keyword evidence="2 8" id="KW-0808">Transferase</keyword>
<dbReference type="InterPro" id="IPR011994">
    <property type="entry name" value="Cytidylate_kinase_dom"/>
</dbReference>
<dbReference type="RefSeq" id="WP_058734747.1">
    <property type="nucleotide sequence ID" value="NZ_LDTD01000164.1"/>
</dbReference>
<dbReference type="InterPro" id="IPR003136">
    <property type="entry name" value="Cytidylate_kin"/>
</dbReference>
<sequence length="210" mass="22121">MIIAVDGPAASGKGTIARALAKHYGLPHLDTGLLYRAVAATVRQMHLDPTREADAVAACSFDDSLLADPTLRDDETGKLASVVSAHPLVRAALLQRQKRFANQPGGAVLDGRDIGTVIAPDADAKLFVKASPQVRARRRHTELVKNGADVSFEQVLADIRARDERDSGRATAPLTQAADAAALDTSSLTIDAAVARAIQFVDAQVAAKAR</sequence>
<dbReference type="EC" id="2.7.4.25" evidence="8"/>
<dbReference type="CDD" id="cd02020">
    <property type="entry name" value="CMPK"/>
    <property type="match status" value="1"/>
</dbReference>
<evidence type="ECO:0000256" key="6">
    <source>
        <dbReference type="ARBA" id="ARBA00047615"/>
    </source>
</evidence>
<comment type="caution">
    <text evidence="10">The sequence shown here is derived from an EMBL/GenBank/DDBJ whole genome shotgun (WGS) entry which is preliminary data.</text>
</comment>
<keyword evidence="4 8" id="KW-0418">Kinase</keyword>
<dbReference type="Pfam" id="PF02224">
    <property type="entry name" value="Cytidylate_kin"/>
    <property type="match status" value="1"/>
</dbReference>
<evidence type="ECO:0000256" key="4">
    <source>
        <dbReference type="ARBA" id="ARBA00022777"/>
    </source>
</evidence>
<keyword evidence="8" id="KW-0963">Cytoplasm</keyword>
<evidence type="ECO:0000256" key="7">
    <source>
        <dbReference type="ARBA" id="ARBA00048478"/>
    </source>
</evidence>
<dbReference type="Proteomes" id="UP000072867">
    <property type="component" value="Unassembled WGS sequence"/>
</dbReference>
<dbReference type="GO" id="GO:0005524">
    <property type="term" value="F:ATP binding"/>
    <property type="evidence" value="ECO:0007669"/>
    <property type="project" value="UniProtKB-UniRule"/>
</dbReference>
<feature type="domain" description="Cytidylate kinase" evidence="9">
    <location>
        <begin position="3"/>
        <end position="201"/>
    </location>
</feature>
<evidence type="ECO:0000256" key="2">
    <source>
        <dbReference type="ARBA" id="ARBA00022679"/>
    </source>
</evidence>
<proteinExistence type="inferred from homology"/>
<dbReference type="GO" id="GO:0006220">
    <property type="term" value="P:pyrimidine nucleotide metabolic process"/>
    <property type="evidence" value="ECO:0007669"/>
    <property type="project" value="UniProtKB-UniRule"/>
</dbReference>
<accession>A0A147HSA2</accession>
<dbReference type="GO" id="GO:0036431">
    <property type="term" value="F:dCMP kinase activity"/>
    <property type="evidence" value="ECO:0007669"/>
    <property type="project" value="InterPro"/>
</dbReference>
<evidence type="ECO:0000313" key="10">
    <source>
        <dbReference type="EMBL" id="KTT66877.1"/>
    </source>
</evidence>
<dbReference type="SUPFAM" id="SSF52540">
    <property type="entry name" value="P-loop containing nucleoside triphosphate hydrolases"/>
    <property type="match status" value="1"/>
</dbReference>
<dbReference type="AlphaFoldDB" id="A0A147HSA2"/>
<dbReference type="GO" id="GO:0036430">
    <property type="term" value="F:CMP kinase activity"/>
    <property type="evidence" value="ECO:0007669"/>
    <property type="project" value="RHEA"/>
</dbReference>
<evidence type="ECO:0000259" key="9">
    <source>
        <dbReference type="Pfam" id="PF02224"/>
    </source>
</evidence>
<dbReference type="STRING" id="33051.SB4_09090"/>
<evidence type="ECO:0000256" key="1">
    <source>
        <dbReference type="ARBA" id="ARBA00009427"/>
    </source>
</evidence>
<evidence type="ECO:0000256" key="5">
    <source>
        <dbReference type="ARBA" id="ARBA00022840"/>
    </source>
</evidence>
<dbReference type="Gene3D" id="3.40.50.300">
    <property type="entry name" value="P-loop containing nucleotide triphosphate hydrolases"/>
    <property type="match status" value="1"/>
</dbReference>
<dbReference type="InterPro" id="IPR027417">
    <property type="entry name" value="P-loop_NTPase"/>
</dbReference>
<reference evidence="10 11" key="1">
    <citation type="journal article" date="2016" name="Front. Microbiol.">
        <title>Genomic Resource of Rice Seed Associated Bacteria.</title>
        <authorList>
            <person name="Midha S."/>
            <person name="Bansal K."/>
            <person name="Sharma S."/>
            <person name="Kumar N."/>
            <person name="Patil P.P."/>
            <person name="Chaudhry V."/>
            <person name="Patil P.B."/>
        </authorList>
    </citation>
    <scope>NUCLEOTIDE SEQUENCE [LARGE SCALE GENOMIC DNA]</scope>
    <source>
        <strain evidence="10 11">NS319</strain>
    </source>
</reference>
<keyword evidence="5 8" id="KW-0067">ATP-binding</keyword>
<dbReference type="HAMAP" id="MF_00238">
    <property type="entry name" value="Cytidyl_kinase_type1"/>
    <property type="match status" value="1"/>
</dbReference>
<dbReference type="NCBIfam" id="TIGR00017">
    <property type="entry name" value="cmk"/>
    <property type="match status" value="1"/>
</dbReference>
<comment type="catalytic activity">
    <reaction evidence="6 8">
        <text>dCMP + ATP = dCDP + ADP</text>
        <dbReference type="Rhea" id="RHEA:25094"/>
        <dbReference type="ChEBI" id="CHEBI:30616"/>
        <dbReference type="ChEBI" id="CHEBI:57566"/>
        <dbReference type="ChEBI" id="CHEBI:58593"/>
        <dbReference type="ChEBI" id="CHEBI:456216"/>
        <dbReference type="EC" id="2.7.4.25"/>
    </reaction>
</comment>
<dbReference type="PATRIC" id="fig|33051.3.peg.1074"/>
<dbReference type="GO" id="GO:0005737">
    <property type="term" value="C:cytoplasm"/>
    <property type="evidence" value="ECO:0007669"/>
    <property type="project" value="UniProtKB-SubCell"/>
</dbReference>
<dbReference type="EMBL" id="LDTD01000164">
    <property type="protein sequence ID" value="KTT66877.1"/>
    <property type="molecule type" value="Genomic_DNA"/>
</dbReference>
<name>A0A147HSA2_9SPHN</name>
<comment type="subcellular location">
    <subcellularLocation>
        <location evidence="8">Cytoplasm</location>
    </subcellularLocation>
</comment>
<evidence type="ECO:0000256" key="8">
    <source>
        <dbReference type="HAMAP-Rule" id="MF_00238"/>
    </source>
</evidence>
<comment type="similarity">
    <text evidence="1 8">Belongs to the cytidylate kinase family. Type 1 subfamily.</text>
</comment>
<protein>
    <recommendedName>
        <fullName evidence="8">Cytidylate kinase</fullName>
        <shortName evidence="8">CK</shortName>
        <ecNumber evidence="8">2.7.4.25</ecNumber>
    </recommendedName>
    <alternativeName>
        <fullName evidence="8">Cytidine monophosphate kinase</fullName>
        <shortName evidence="8">CMP kinase</shortName>
    </alternativeName>
</protein>